<organism evidence="2 3">
    <name type="scientific">Chitinophaga cymbidii</name>
    <dbReference type="NCBI Taxonomy" id="1096750"/>
    <lineage>
        <taxon>Bacteria</taxon>
        <taxon>Pseudomonadati</taxon>
        <taxon>Bacteroidota</taxon>
        <taxon>Chitinophagia</taxon>
        <taxon>Chitinophagales</taxon>
        <taxon>Chitinophagaceae</taxon>
        <taxon>Chitinophaga</taxon>
    </lineage>
</organism>
<name>A0A512RNH8_9BACT</name>
<dbReference type="AlphaFoldDB" id="A0A512RNH8"/>
<dbReference type="RefSeq" id="WP_146864636.1">
    <property type="nucleotide sequence ID" value="NZ_BKAU01000004.1"/>
</dbReference>
<comment type="caution">
    <text evidence="2">The sequence shown here is derived from an EMBL/GenBank/DDBJ whole genome shotgun (WGS) entry which is preliminary data.</text>
</comment>
<dbReference type="InterPro" id="IPR004843">
    <property type="entry name" value="Calcineurin-like_PHP"/>
</dbReference>
<dbReference type="Proteomes" id="UP000321436">
    <property type="component" value="Unassembled WGS sequence"/>
</dbReference>
<reference evidence="2 3" key="1">
    <citation type="submission" date="2019-07" db="EMBL/GenBank/DDBJ databases">
        <title>Whole genome shotgun sequence of Chitinophaga cymbidii NBRC 109752.</title>
        <authorList>
            <person name="Hosoyama A."/>
            <person name="Uohara A."/>
            <person name="Ohji S."/>
            <person name="Ichikawa N."/>
        </authorList>
    </citation>
    <scope>NUCLEOTIDE SEQUENCE [LARGE SCALE GENOMIC DNA]</scope>
    <source>
        <strain evidence="2 3">NBRC 109752</strain>
    </source>
</reference>
<dbReference type="OrthoDB" id="9773199at2"/>
<evidence type="ECO:0000313" key="2">
    <source>
        <dbReference type="EMBL" id="GEP97248.1"/>
    </source>
</evidence>
<gene>
    <name evidence="2" type="ORF">CCY01nite_35080</name>
</gene>
<protein>
    <recommendedName>
        <fullName evidence="1">Calcineurin-like phosphoesterase domain-containing protein</fullName>
    </recommendedName>
</protein>
<dbReference type="SUPFAM" id="SSF56300">
    <property type="entry name" value="Metallo-dependent phosphatases"/>
    <property type="match status" value="1"/>
</dbReference>
<dbReference type="EMBL" id="BKAU01000004">
    <property type="protein sequence ID" value="GEP97248.1"/>
    <property type="molecule type" value="Genomic_DNA"/>
</dbReference>
<feature type="domain" description="Calcineurin-like phosphoesterase" evidence="1">
    <location>
        <begin position="59"/>
        <end position="257"/>
    </location>
</feature>
<keyword evidence="3" id="KW-1185">Reference proteome</keyword>
<evidence type="ECO:0000313" key="3">
    <source>
        <dbReference type="Proteomes" id="UP000321436"/>
    </source>
</evidence>
<dbReference type="Gene3D" id="3.60.21.10">
    <property type="match status" value="1"/>
</dbReference>
<sequence>MKKLLQKIFRKPVIWLADRISSRPDSAAVFSSLSQLQQDILNGKQDKGPLLSCLPEKARYIIFSDQHKGARDAADDFMNAADNYMAALSWYYGEGYTFINLGDCEELWENTPGAVIEKNRLSLLEEAKFLQQERYYRIFGNHDLEWNYVVPRMQFLKPLFGAKLKVYEGLILQIPYNQQTFSILLTHGHQGDQRSDGNAFSKWFVAAIWTPIQRFLDIRMNTVSDSFDLVDTHNIVMYEWTLQYKNTFLISGHTHKPVFASLDHIDRLTRQLERAEQAGDPDLAAKLKNDLAKRQAEYAGKKFVKTMAQPTYFNTGCCCFDDGDITGIEISEGFIRLIKWEEGERKVLEESPLYYLFEQLPS</sequence>
<proteinExistence type="predicted"/>
<dbReference type="Pfam" id="PF00149">
    <property type="entry name" value="Metallophos"/>
    <property type="match status" value="1"/>
</dbReference>
<evidence type="ECO:0000259" key="1">
    <source>
        <dbReference type="Pfam" id="PF00149"/>
    </source>
</evidence>
<dbReference type="GO" id="GO:0016787">
    <property type="term" value="F:hydrolase activity"/>
    <property type="evidence" value="ECO:0007669"/>
    <property type="project" value="InterPro"/>
</dbReference>
<accession>A0A512RNH8</accession>
<dbReference type="InterPro" id="IPR029052">
    <property type="entry name" value="Metallo-depent_PP-like"/>
</dbReference>